<protein>
    <submittedName>
        <fullName evidence="2">Urease accessory protein UreE 1</fullName>
    </submittedName>
</protein>
<dbReference type="AlphaFoldDB" id="A0A512DLZ2"/>
<proteinExistence type="predicted"/>
<name>A0A512DLZ2_9PROT</name>
<organism evidence="2 3">
    <name type="scientific">Skermanella aerolata</name>
    <dbReference type="NCBI Taxonomy" id="393310"/>
    <lineage>
        <taxon>Bacteria</taxon>
        <taxon>Pseudomonadati</taxon>
        <taxon>Pseudomonadota</taxon>
        <taxon>Alphaproteobacteria</taxon>
        <taxon>Rhodospirillales</taxon>
        <taxon>Azospirillaceae</taxon>
        <taxon>Skermanella</taxon>
    </lineage>
</organism>
<evidence type="ECO:0000259" key="1">
    <source>
        <dbReference type="SMART" id="SM00988"/>
    </source>
</evidence>
<keyword evidence="3" id="KW-1185">Reference proteome</keyword>
<evidence type="ECO:0000313" key="2">
    <source>
        <dbReference type="EMBL" id="GEO37489.1"/>
    </source>
</evidence>
<comment type="caution">
    <text evidence="2">The sequence shown here is derived from an EMBL/GenBank/DDBJ whole genome shotgun (WGS) entry which is preliminary data.</text>
</comment>
<dbReference type="SUPFAM" id="SSF69287">
    <property type="entry name" value="Urease metallochaperone UreE, N-terminal domain"/>
    <property type="match status" value="1"/>
</dbReference>
<dbReference type="InterPro" id="IPR004029">
    <property type="entry name" value="UreE_N"/>
</dbReference>
<gene>
    <name evidence="2" type="primary">ureE1</name>
    <name evidence="2" type="ORF">SAE02_16370</name>
</gene>
<feature type="domain" description="UreE urease accessory N-terminal" evidence="1">
    <location>
        <begin position="16"/>
        <end position="78"/>
    </location>
</feature>
<accession>A0A512DLZ2</accession>
<dbReference type="EMBL" id="BJYZ01000006">
    <property type="protein sequence ID" value="GEO37489.1"/>
    <property type="molecule type" value="Genomic_DNA"/>
</dbReference>
<sequence length="149" mass="16651">MIEITRILGHCDDPDLSARIHHAGHHGGIEYLHIPPAEAARRRFRAVTDMGSECAVMLPRDQGIFDGAVLLLEHDRAVVARLTEQHWLRLRPSDVEGAALELGYHAGNLHWRVRFDHGDLLVALDGPRETYVARLADLMDEGKVEVVGE</sequence>
<dbReference type="Proteomes" id="UP000321523">
    <property type="component" value="Unassembled WGS sequence"/>
</dbReference>
<reference evidence="2 3" key="1">
    <citation type="submission" date="2019-07" db="EMBL/GenBank/DDBJ databases">
        <title>Whole genome shotgun sequence of Skermanella aerolata NBRC 106429.</title>
        <authorList>
            <person name="Hosoyama A."/>
            <person name="Uohara A."/>
            <person name="Ohji S."/>
            <person name="Ichikawa N."/>
        </authorList>
    </citation>
    <scope>NUCLEOTIDE SEQUENCE [LARGE SCALE GENOMIC DNA]</scope>
    <source>
        <strain evidence="2 3">NBRC 106429</strain>
    </source>
</reference>
<dbReference type="Pfam" id="PF02814">
    <property type="entry name" value="UreE_N"/>
    <property type="match status" value="1"/>
</dbReference>
<dbReference type="RefSeq" id="WP_044427230.1">
    <property type="nucleotide sequence ID" value="NZ_BJYZ01000006.1"/>
</dbReference>
<dbReference type="InterPro" id="IPR036118">
    <property type="entry name" value="UreE_N_sf"/>
</dbReference>
<dbReference type="Gene3D" id="2.60.260.20">
    <property type="entry name" value="Urease metallochaperone UreE, N-terminal domain"/>
    <property type="match status" value="1"/>
</dbReference>
<dbReference type="OrthoDB" id="7376380at2"/>
<dbReference type="SMART" id="SM00988">
    <property type="entry name" value="UreE_N"/>
    <property type="match status" value="1"/>
</dbReference>
<evidence type="ECO:0000313" key="3">
    <source>
        <dbReference type="Proteomes" id="UP000321523"/>
    </source>
</evidence>
<dbReference type="NCBIfam" id="NF009752">
    <property type="entry name" value="PRK13261.1-2"/>
    <property type="match status" value="1"/>
</dbReference>